<evidence type="ECO:0000256" key="3">
    <source>
        <dbReference type="RuleBase" id="RU004439"/>
    </source>
</evidence>
<accession>A0A8T2KSB7</accession>
<dbReference type="InterPro" id="IPR011161">
    <property type="entry name" value="MHC_I-like_Ag-recog"/>
</dbReference>
<organism evidence="5 6">
    <name type="scientific">Astyanax mexicanus</name>
    <name type="common">Blind cave fish</name>
    <name type="synonym">Astyanax fasciatus mexicanus</name>
    <dbReference type="NCBI Taxonomy" id="7994"/>
    <lineage>
        <taxon>Eukaryota</taxon>
        <taxon>Metazoa</taxon>
        <taxon>Chordata</taxon>
        <taxon>Craniata</taxon>
        <taxon>Vertebrata</taxon>
        <taxon>Euteleostomi</taxon>
        <taxon>Actinopterygii</taxon>
        <taxon>Neopterygii</taxon>
        <taxon>Teleostei</taxon>
        <taxon>Ostariophysi</taxon>
        <taxon>Characiformes</taxon>
        <taxon>Characoidei</taxon>
        <taxon>Acestrorhamphidae</taxon>
        <taxon>Acestrorhamphinae</taxon>
        <taxon>Astyanax</taxon>
    </lineage>
</organism>
<dbReference type="EMBL" id="JAICCE010000022">
    <property type="protein sequence ID" value="KAG9261547.1"/>
    <property type="molecule type" value="Genomic_DNA"/>
</dbReference>
<evidence type="ECO:0000313" key="5">
    <source>
        <dbReference type="EMBL" id="KAG9261547.1"/>
    </source>
</evidence>
<dbReference type="InterPro" id="IPR036179">
    <property type="entry name" value="Ig-like_dom_sf"/>
</dbReference>
<dbReference type="InterPro" id="IPR013783">
    <property type="entry name" value="Ig-like_fold"/>
</dbReference>
<evidence type="ECO:0000256" key="1">
    <source>
        <dbReference type="ARBA" id="ARBA00023180"/>
    </source>
</evidence>
<dbReference type="Gene3D" id="3.30.500.10">
    <property type="entry name" value="MHC class I-like antigen recognition-like"/>
    <property type="match status" value="1"/>
</dbReference>
<dbReference type="CDD" id="cd07698">
    <property type="entry name" value="IgC1_MHC_I_alpha3"/>
    <property type="match status" value="1"/>
</dbReference>
<dbReference type="SUPFAM" id="SSF54452">
    <property type="entry name" value="MHC antigen-recognition domain"/>
    <property type="match status" value="1"/>
</dbReference>
<comment type="caution">
    <text evidence="5">The sequence shown here is derived from an EMBL/GenBank/DDBJ whole genome shotgun (WGS) entry which is preliminary data.</text>
</comment>
<dbReference type="InterPro" id="IPR003597">
    <property type="entry name" value="Ig_C1-set"/>
</dbReference>
<dbReference type="AlphaFoldDB" id="A0A8T2KSB7"/>
<dbReference type="PROSITE" id="PS50835">
    <property type="entry name" value="IG_LIKE"/>
    <property type="match status" value="1"/>
</dbReference>
<evidence type="ECO:0000313" key="6">
    <source>
        <dbReference type="Proteomes" id="UP000752171"/>
    </source>
</evidence>
<reference evidence="5 6" key="1">
    <citation type="submission" date="2021-07" db="EMBL/GenBank/DDBJ databases">
        <authorList>
            <person name="Imarazene B."/>
            <person name="Zahm M."/>
            <person name="Klopp C."/>
            <person name="Cabau C."/>
            <person name="Beille S."/>
            <person name="Jouanno E."/>
            <person name="Castinel A."/>
            <person name="Lluch J."/>
            <person name="Gil L."/>
            <person name="Kuchtly C."/>
            <person name="Lopez Roques C."/>
            <person name="Donnadieu C."/>
            <person name="Parrinello H."/>
            <person name="Journot L."/>
            <person name="Du K."/>
            <person name="Schartl M."/>
            <person name="Retaux S."/>
            <person name="Guiguen Y."/>
        </authorList>
    </citation>
    <scope>NUCLEOTIDE SEQUENCE [LARGE SCALE GENOMIC DNA]</scope>
    <source>
        <strain evidence="5">Pach_M1</strain>
        <tissue evidence="5">Testis</tissue>
    </source>
</reference>
<protein>
    <submittedName>
        <fullName evidence="5">H-2 class I histocompatibility antigen, Q9 alpha chain-like</fullName>
    </submittedName>
</protein>
<dbReference type="InterPro" id="IPR007110">
    <property type="entry name" value="Ig-like_dom"/>
</dbReference>
<keyword evidence="1" id="KW-0325">Glycoprotein</keyword>
<dbReference type="GO" id="GO:0005615">
    <property type="term" value="C:extracellular space"/>
    <property type="evidence" value="ECO:0007669"/>
    <property type="project" value="TreeGrafter"/>
</dbReference>
<dbReference type="Gene3D" id="2.60.40.10">
    <property type="entry name" value="Immunoglobulins"/>
    <property type="match status" value="1"/>
</dbReference>
<dbReference type="InterPro" id="IPR003006">
    <property type="entry name" value="Ig/MHC_CS"/>
</dbReference>
<dbReference type="Pfam" id="PF00129">
    <property type="entry name" value="MHC_I"/>
    <property type="match status" value="1"/>
</dbReference>
<dbReference type="SMART" id="SM00407">
    <property type="entry name" value="IGc1"/>
    <property type="match status" value="1"/>
</dbReference>
<dbReference type="SUPFAM" id="SSF48726">
    <property type="entry name" value="Immunoglobulin"/>
    <property type="match status" value="1"/>
</dbReference>
<evidence type="ECO:0000256" key="2">
    <source>
        <dbReference type="ARBA" id="ARBA00023319"/>
    </source>
</evidence>
<proteinExistence type="inferred from homology"/>
<sequence length="204" mass="23272">MCNVINLYDCVCRGSHSAGDGYFQLGYDGDDFISLDLNTKTWTAATLQAVITKLNWERKGDTSYPKNYLENTCVEWLLKYVSYGRSTLERKEVSVFQKDSSSPVVCHATGFFPKAVMISWQKNGEELNEDVELRETLPNQDGTFQKRSILTLTPEELKNNKYSCVVQHSSLEKNLVLQVSNRRILQGRRDLKCLIISKMILLAT</sequence>
<dbReference type="InterPro" id="IPR011162">
    <property type="entry name" value="MHC_I/II-like_Ag-recog"/>
</dbReference>
<dbReference type="InterPro" id="IPR037055">
    <property type="entry name" value="MHC_I-like_Ag-recog_sf"/>
</dbReference>
<dbReference type="InterPro" id="IPR050208">
    <property type="entry name" value="MHC_class-I_related"/>
</dbReference>
<evidence type="ECO:0000259" key="4">
    <source>
        <dbReference type="PROSITE" id="PS50835"/>
    </source>
</evidence>
<feature type="domain" description="Ig-like" evidence="4">
    <location>
        <begin position="65"/>
        <end position="176"/>
    </location>
</feature>
<dbReference type="PROSITE" id="PS00290">
    <property type="entry name" value="IG_MHC"/>
    <property type="match status" value="1"/>
</dbReference>
<gene>
    <name evidence="5" type="primary">H2-Q10</name>
    <name evidence="5" type="ORF">AMEX_G25107</name>
</gene>
<name>A0A8T2KSB7_ASTMX</name>
<keyword evidence="2" id="KW-0393">Immunoglobulin domain</keyword>
<dbReference type="InterPro" id="IPR001039">
    <property type="entry name" value="MHC_I_a_a1/a2"/>
</dbReference>
<comment type="similarity">
    <text evidence="3">Belongs to the MHC class I family.</text>
</comment>
<dbReference type="PANTHER" id="PTHR16675">
    <property type="entry name" value="MHC CLASS I-RELATED"/>
    <property type="match status" value="1"/>
</dbReference>
<dbReference type="Pfam" id="PF07654">
    <property type="entry name" value="C1-set"/>
    <property type="match status" value="1"/>
</dbReference>
<dbReference type="PRINTS" id="PR01638">
    <property type="entry name" value="MHCCLASSI"/>
</dbReference>
<dbReference type="PANTHER" id="PTHR16675:SF237">
    <property type="entry name" value="MHC CLASS I ANTIGEN TRANSCRIPT VARIANT 1-RELATED"/>
    <property type="match status" value="1"/>
</dbReference>
<dbReference type="Proteomes" id="UP000752171">
    <property type="component" value="Unassembled WGS sequence"/>
</dbReference>
<dbReference type="GO" id="GO:0006955">
    <property type="term" value="P:immune response"/>
    <property type="evidence" value="ECO:0007669"/>
    <property type="project" value="TreeGrafter"/>
</dbReference>
<dbReference type="GO" id="GO:0009897">
    <property type="term" value="C:external side of plasma membrane"/>
    <property type="evidence" value="ECO:0007669"/>
    <property type="project" value="TreeGrafter"/>
</dbReference>